<dbReference type="InterPro" id="IPR036322">
    <property type="entry name" value="WD40_repeat_dom_sf"/>
</dbReference>
<proteinExistence type="inferred from homology"/>
<dbReference type="GO" id="GO:0097361">
    <property type="term" value="C:cytosolic [4Fe-4S] assembly targeting complex"/>
    <property type="evidence" value="ECO:0007669"/>
    <property type="project" value="InterPro"/>
</dbReference>
<evidence type="ECO:0000256" key="2">
    <source>
        <dbReference type="ARBA" id="ARBA00022737"/>
    </source>
</evidence>
<evidence type="ECO:0000313" key="6">
    <source>
        <dbReference type="EMBL" id="KAF2153041.1"/>
    </source>
</evidence>
<dbReference type="InterPro" id="IPR015943">
    <property type="entry name" value="WD40/YVTN_repeat-like_dom_sf"/>
</dbReference>
<dbReference type="Proteomes" id="UP000799439">
    <property type="component" value="Unassembled WGS sequence"/>
</dbReference>
<reference evidence="6" key="1">
    <citation type="journal article" date="2020" name="Stud. Mycol.">
        <title>101 Dothideomycetes genomes: a test case for predicting lifestyles and emergence of pathogens.</title>
        <authorList>
            <person name="Haridas S."/>
            <person name="Albert R."/>
            <person name="Binder M."/>
            <person name="Bloem J."/>
            <person name="Labutti K."/>
            <person name="Salamov A."/>
            <person name="Andreopoulos B."/>
            <person name="Baker S."/>
            <person name="Barry K."/>
            <person name="Bills G."/>
            <person name="Bluhm B."/>
            <person name="Cannon C."/>
            <person name="Castanera R."/>
            <person name="Culley D."/>
            <person name="Daum C."/>
            <person name="Ezra D."/>
            <person name="Gonzalez J."/>
            <person name="Henrissat B."/>
            <person name="Kuo A."/>
            <person name="Liang C."/>
            <person name="Lipzen A."/>
            <person name="Lutzoni F."/>
            <person name="Magnuson J."/>
            <person name="Mondo S."/>
            <person name="Nolan M."/>
            <person name="Ohm R."/>
            <person name="Pangilinan J."/>
            <person name="Park H.-J."/>
            <person name="Ramirez L."/>
            <person name="Alfaro M."/>
            <person name="Sun H."/>
            <person name="Tritt A."/>
            <person name="Yoshinaga Y."/>
            <person name="Zwiers L.-H."/>
            <person name="Turgeon B."/>
            <person name="Goodwin S."/>
            <person name="Spatafora J."/>
            <person name="Crous P."/>
            <person name="Grigoriev I."/>
        </authorList>
    </citation>
    <scope>NUCLEOTIDE SEQUENCE</scope>
    <source>
        <strain evidence="6">CBS 260.36</strain>
    </source>
</reference>
<feature type="region of interest" description="Disordered" evidence="5">
    <location>
        <begin position="1"/>
        <end position="27"/>
    </location>
</feature>
<keyword evidence="2" id="KW-0677">Repeat</keyword>
<dbReference type="HAMAP" id="MF_03037">
    <property type="entry name" value="ciao1"/>
    <property type="match status" value="1"/>
</dbReference>
<keyword evidence="7" id="KW-1185">Reference proteome</keyword>
<dbReference type="EMBL" id="ML996085">
    <property type="protein sequence ID" value="KAF2153041.1"/>
    <property type="molecule type" value="Genomic_DNA"/>
</dbReference>
<dbReference type="InterPro" id="IPR001680">
    <property type="entry name" value="WD40_rpt"/>
</dbReference>
<dbReference type="Pfam" id="PF00400">
    <property type="entry name" value="WD40"/>
    <property type="match status" value="4"/>
</dbReference>
<gene>
    <name evidence="3" type="primary">CIA1</name>
    <name evidence="6" type="ORF">K461DRAFT_224403</name>
</gene>
<accession>A0A9P4MMS8</accession>
<evidence type="ECO:0000256" key="4">
    <source>
        <dbReference type="PROSITE-ProRule" id="PRU00221"/>
    </source>
</evidence>
<comment type="function">
    <text evidence="3">Essential component of the cytosolic iron-sulfur (Fe/S) protein assembly machinery. Required for the maturation of extramitochondrial Fe/S proteins.</text>
</comment>
<dbReference type="PROSITE" id="PS50082">
    <property type="entry name" value="WD_REPEATS_2"/>
    <property type="match status" value="2"/>
</dbReference>
<evidence type="ECO:0000256" key="5">
    <source>
        <dbReference type="SAM" id="MobiDB-lite"/>
    </source>
</evidence>
<evidence type="ECO:0000256" key="3">
    <source>
        <dbReference type="HAMAP-Rule" id="MF_03037"/>
    </source>
</evidence>
<dbReference type="GO" id="GO:0016226">
    <property type="term" value="P:iron-sulfur cluster assembly"/>
    <property type="evidence" value="ECO:0007669"/>
    <property type="project" value="UniProtKB-UniRule"/>
</dbReference>
<feature type="repeat" description="WD" evidence="4">
    <location>
        <begin position="142"/>
        <end position="174"/>
    </location>
</feature>
<name>A0A9P4MMS8_9PEZI</name>
<protein>
    <recommendedName>
        <fullName evidence="3">Probable cytosolic iron-sulfur protein assembly protein 1</fullName>
    </recommendedName>
</protein>
<dbReference type="PANTHER" id="PTHR19920:SF0">
    <property type="entry name" value="CYTOSOLIC IRON-SULFUR PROTEIN ASSEMBLY PROTEIN CIAO1-RELATED"/>
    <property type="match status" value="1"/>
</dbReference>
<dbReference type="Gene3D" id="2.130.10.10">
    <property type="entry name" value="YVTN repeat-like/Quinoprotein amine dehydrogenase"/>
    <property type="match status" value="1"/>
</dbReference>
<feature type="repeat" description="WD" evidence="4">
    <location>
        <begin position="187"/>
        <end position="218"/>
    </location>
</feature>
<sequence>MSTPGHTHRLSPLATIHPSSPSRAWQTRPHPTLPLLATACADKTVRMSSLSSFRHLSVVGGGHKRSIRSCAWKPGSGPRGAEGGTGESVLFTGSFDASAGVWRRWEAGSGHVKSGEEDEQDFTRGEGEQEEEEEEWQFAVVLDGHDSEIKSVAYSGIGPFLATCSRDKSVWIWEELDDDNYETVAVLQEHEGDVKCVAWHPEEVMVASGSYDDSVRLWREEGDGEDWGCAAVLEGFGGTVWGVEFEPVENVGRVGEGEERKAAGPRLATCSDDMSVRIWRRIPKERKEGPAGGVKMPSILKTTSIEEEWVEEARLPQVHERSVYAISWSKITGRIVSCGSDGRIVVFEEQLNSEGTDGAIAQANDGGDSGQSLAKGTHWTVVAEYENAHDVFEVNHVTWAPRADKGKHHEGEEVVVSTGDDGEVKVWSFEAEP</sequence>
<dbReference type="PROSITE" id="PS50294">
    <property type="entry name" value="WD_REPEATS_REGION"/>
    <property type="match status" value="2"/>
</dbReference>
<dbReference type="InterPro" id="IPR028608">
    <property type="entry name" value="CIAO1/Cia1"/>
</dbReference>
<feature type="region of interest" description="Disordered" evidence="5">
    <location>
        <begin position="108"/>
        <end position="133"/>
    </location>
</feature>
<comment type="similarity">
    <text evidence="3">Belongs to the WD repeat CIA1 family.</text>
</comment>
<comment type="caution">
    <text evidence="6">The sequence shown here is derived from an EMBL/GenBank/DDBJ whole genome shotgun (WGS) entry which is preliminary data.</text>
</comment>
<evidence type="ECO:0000313" key="7">
    <source>
        <dbReference type="Proteomes" id="UP000799439"/>
    </source>
</evidence>
<dbReference type="SMART" id="SM00320">
    <property type="entry name" value="WD40"/>
    <property type="match status" value="7"/>
</dbReference>
<dbReference type="PANTHER" id="PTHR19920">
    <property type="entry name" value="WD40 PROTEIN CIAO1"/>
    <property type="match status" value="1"/>
</dbReference>
<organism evidence="6 7">
    <name type="scientific">Myriangium duriaei CBS 260.36</name>
    <dbReference type="NCBI Taxonomy" id="1168546"/>
    <lineage>
        <taxon>Eukaryota</taxon>
        <taxon>Fungi</taxon>
        <taxon>Dikarya</taxon>
        <taxon>Ascomycota</taxon>
        <taxon>Pezizomycotina</taxon>
        <taxon>Dothideomycetes</taxon>
        <taxon>Dothideomycetidae</taxon>
        <taxon>Myriangiales</taxon>
        <taxon>Myriangiaceae</taxon>
        <taxon>Myriangium</taxon>
    </lineage>
</organism>
<evidence type="ECO:0000256" key="1">
    <source>
        <dbReference type="ARBA" id="ARBA00022574"/>
    </source>
</evidence>
<keyword evidence="1 4" id="KW-0853">WD repeat</keyword>
<dbReference type="OrthoDB" id="284782at2759"/>
<dbReference type="SUPFAM" id="SSF50978">
    <property type="entry name" value="WD40 repeat-like"/>
    <property type="match status" value="1"/>
</dbReference>
<dbReference type="AlphaFoldDB" id="A0A9P4MMS8"/>